<proteinExistence type="predicted"/>
<dbReference type="Proteomes" id="UP000295380">
    <property type="component" value="Unassembled WGS sequence"/>
</dbReference>
<dbReference type="AlphaFoldDB" id="A0A4R7NXA4"/>
<keyword evidence="2" id="KW-1185">Reference proteome</keyword>
<dbReference type="EMBL" id="SOBR01000001">
    <property type="protein sequence ID" value="TDU25160.1"/>
    <property type="molecule type" value="Genomic_DNA"/>
</dbReference>
<gene>
    <name evidence="1" type="ORF">C8E00_101554</name>
</gene>
<evidence type="ECO:0000313" key="2">
    <source>
        <dbReference type="Proteomes" id="UP000295380"/>
    </source>
</evidence>
<sequence>MTNRIATVRKHKRRDRLEDNRFLMDFAEKAGRLALKRHQERGETVFYEHNGRLLRHAPGHNPEVVDVLEKPNFDLREYLCRD</sequence>
<accession>A0A4R7NXA4</accession>
<organism evidence="1 2">
    <name type="scientific">Chromohalobacter marismortui</name>
    <dbReference type="NCBI Taxonomy" id="42055"/>
    <lineage>
        <taxon>Bacteria</taxon>
        <taxon>Pseudomonadati</taxon>
        <taxon>Pseudomonadota</taxon>
        <taxon>Gammaproteobacteria</taxon>
        <taxon>Oceanospirillales</taxon>
        <taxon>Halomonadaceae</taxon>
        <taxon>Chromohalobacter</taxon>
    </lineage>
</organism>
<comment type="caution">
    <text evidence="1">The sequence shown here is derived from an EMBL/GenBank/DDBJ whole genome shotgun (WGS) entry which is preliminary data.</text>
</comment>
<name>A0A4R7NXA4_9GAMM</name>
<reference evidence="1 2" key="1">
    <citation type="submission" date="2019-03" db="EMBL/GenBank/DDBJ databases">
        <title>Genomic Encyclopedia of Type Strains, Phase IV (KMG-IV): sequencing the most valuable type-strain genomes for metagenomic binning, comparative biology and taxonomic classification.</title>
        <authorList>
            <person name="Goeker M."/>
        </authorList>
    </citation>
    <scope>NUCLEOTIDE SEQUENCE [LARGE SCALE GENOMIC DNA]</scope>
    <source>
        <strain evidence="1 2">DSM 6770</strain>
    </source>
</reference>
<protein>
    <submittedName>
        <fullName evidence="1">Uncharacterized protein</fullName>
    </submittedName>
</protein>
<dbReference type="RefSeq" id="WP_133694196.1">
    <property type="nucleotide sequence ID" value="NZ_SOBR01000001.1"/>
</dbReference>
<evidence type="ECO:0000313" key="1">
    <source>
        <dbReference type="EMBL" id="TDU25160.1"/>
    </source>
</evidence>